<proteinExistence type="predicted"/>
<dbReference type="AlphaFoldDB" id="A0AAJ1V5W4"/>
<dbReference type="InterPro" id="IPR012338">
    <property type="entry name" value="Beta-lactam/transpept-like"/>
</dbReference>
<keyword evidence="10 17" id="KW-1133">Transmembrane helix</keyword>
<feature type="transmembrane region" description="Helical" evidence="17">
    <location>
        <begin position="226"/>
        <end position="250"/>
    </location>
</feature>
<keyword evidence="12" id="KW-0511">Multifunctional enzyme</keyword>
<evidence type="ECO:0000256" key="8">
    <source>
        <dbReference type="ARBA" id="ARBA00022960"/>
    </source>
</evidence>
<organism evidence="20 21">
    <name type="scientific">Facklamia hominis</name>
    <dbReference type="NCBI Taxonomy" id="178214"/>
    <lineage>
        <taxon>Bacteria</taxon>
        <taxon>Bacillati</taxon>
        <taxon>Bacillota</taxon>
        <taxon>Bacilli</taxon>
        <taxon>Lactobacillales</taxon>
        <taxon>Aerococcaceae</taxon>
        <taxon>Facklamia</taxon>
    </lineage>
</organism>
<evidence type="ECO:0000313" key="21">
    <source>
        <dbReference type="Proteomes" id="UP001229251"/>
    </source>
</evidence>
<dbReference type="GO" id="GO:0008658">
    <property type="term" value="F:penicillin binding"/>
    <property type="evidence" value="ECO:0007669"/>
    <property type="project" value="InterPro"/>
</dbReference>
<name>A0AAJ1V5W4_9LACT</name>
<feature type="domain" description="Glycosyl transferase family 51" evidence="19">
    <location>
        <begin position="283"/>
        <end position="461"/>
    </location>
</feature>
<evidence type="ECO:0000256" key="3">
    <source>
        <dbReference type="ARBA" id="ARBA00022670"/>
    </source>
</evidence>
<comment type="catalytic activity">
    <reaction evidence="14">
        <text>Preferential cleavage: (Ac)2-L-Lys-D-Ala-|-D-Ala. Also transpeptidation of peptidyl-alanyl moieties that are N-acyl substituents of D-alanine.</text>
        <dbReference type="EC" id="3.4.16.4"/>
    </reaction>
</comment>
<evidence type="ECO:0000313" key="20">
    <source>
        <dbReference type="EMBL" id="MDK7187579.1"/>
    </source>
</evidence>
<dbReference type="Gene3D" id="1.10.3810.10">
    <property type="entry name" value="Biosynthetic peptidoglycan transglycosylase-like"/>
    <property type="match status" value="1"/>
</dbReference>
<protein>
    <submittedName>
        <fullName evidence="20">Transglycosylase domain-containing protein</fullName>
        <ecNumber evidence="20">2.4.-.-</ecNumber>
    </submittedName>
</protein>
<evidence type="ECO:0000256" key="11">
    <source>
        <dbReference type="ARBA" id="ARBA00023136"/>
    </source>
</evidence>
<keyword evidence="6 17" id="KW-0812">Transmembrane</keyword>
<gene>
    <name evidence="20" type="ORF">QP433_06260</name>
</gene>
<dbReference type="InterPro" id="IPR001460">
    <property type="entry name" value="PCN-bd_Tpept"/>
</dbReference>
<feature type="region of interest" description="Disordered" evidence="16">
    <location>
        <begin position="990"/>
        <end position="1035"/>
    </location>
</feature>
<dbReference type="GO" id="GO:0030288">
    <property type="term" value="C:outer membrane-bounded periplasmic space"/>
    <property type="evidence" value="ECO:0007669"/>
    <property type="project" value="TreeGrafter"/>
</dbReference>
<dbReference type="InterPro" id="IPR023346">
    <property type="entry name" value="Lysozyme-like_dom_sf"/>
</dbReference>
<feature type="compositionally biased region" description="Polar residues" evidence="16">
    <location>
        <begin position="1010"/>
        <end position="1035"/>
    </location>
</feature>
<feature type="compositionally biased region" description="Basic and acidic residues" evidence="16">
    <location>
        <begin position="43"/>
        <end position="64"/>
    </location>
</feature>
<feature type="compositionally biased region" description="Basic and acidic residues" evidence="16">
    <location>
        <begin position="149"/>
        <end position="158"/>
    </location>
</feature>
<sequence>MTDSSKHQDKKQSTPINDPNNRRQAIRQQKRIQDPQAVAAIQRRLERIKQLEKMDSTDQVEKSFQHRQPQNSAQRPQSSLNTHTVQTHSNKPKLTEQEKLNRQAAIQKKIPQTHQNTQSKVEIKSDERLRQKAQANQRMPKITIQKAQNSDKELRDQESYQSEEAIPNSKEPFKNPSTKKQTRYYSKHKHSDKKGSKDERYSLKDLSTEEKVAFAFSVATNLIKRFFVFILVAGILVAGFGGGVGLGYFASLVKDTQPPSRDEIASALNRIEQQSTLYYASKEPIADVRSDVVRSVAKLDDISPYIKEGLISIEDQNFYDHPGVNPKSTLRAILQTLLSGTGTGGSTLTQQLVKQQLLTNDVTFFRKANEILLALRVEKYFSKDEILASYLNVSPFGRNNKGENIAGIQEAAEGIFGKKPSEVNLNQAAFLVGLPQSPYSYTPYDQYGHMRKDHSAGIQRMKDVLFAMYRNQVIDKASYEEALKYDITKDFIATKARTPERQSYLYQTVMNQAIEQIIALNVKKDGNQLEKVHEDAEWYQSYYQEAEQELRTSGYQVYTTIEKDIYDQMQETAAAYKDQLGASFDGVYTDPTTGEETYFVEKVQTGVVAIDNATGRVLGFVAGTDYENNQIDHAFGMHRSPGSTIKPLAVYGPAIENNIITPASIIPDTAFTETYNDGSQWSPTNYGNQISNQFYPARQSLAWSYNIPTIRIYQEMRNQGVPVFDYLQRMGFDTQHSYTETDVQNLAFSIGGVNKGPTVFEQTSAFSTFANGGTYAKGHIIDEIKDATGKTLFKADDEPVRVFSEDSNYLMVDMLRDVNNLGTGQIAKSRLTTGGDWIAKTGTSENGKDLWYIGATPKITIGAWMGYDNQYQEFVFNLNDGFGSEAQRSQSFWAQIVNDLFAIRPDIIGADQSFQQPDSVIRMTVMEKTGTQPGNIQMGGQVLQVASGLKEELFKASYPAPILTEHFMINASPSDYQLFWGNFMRQIQTERESDNNESKKEGEAEDETGETSSSENPEQEIPDNTQAPPETSASY</sequence>
<evidence type="ECO:0000256" key="5">
    <source>
        <dbReference type="ARBA" id="ARBA00022679"/>
    </source>
</evidence>
<feature type="compositionally biased region" description="Polar residues" evidence="16">
    <location>
        <begin position="110"/>
        <end position="120"/>
    </location>
</feature>
<dbReference type="InterPro" id="IPR050396">
    <property type="entry name" value="Glycosyltr_51/Transpeptidase"/>
</dbReference>
<dbReference type="Pfam" id="PF00905">
    <property type="entry name" value="Transpeptidase"/>
    <property type="match status" value="1"/>
</dbReference>
<evidence type="ECO:0000256" key="17">
    <source>
        <dbReference type="SAM" id="Phobius"/>
    </source>
</evidence>
<reference evidence="20" key="1">
    <citation type="submission" date="2023-05" db="EMBL/GenBank/DDBJ databases">
        <title>Cataloging the Phylogenetic Diversity of Human Bladder Bacteria.</title>
        <authorList>
            <person name="Du J."/>
        </authorList>
    </citation>
    <scope>NUCLEOTIDE SEQUENCE</scope>
    <source>
        <strain evidence="20">UMB1231</strain>
    </source>
</reference>
<comment type="caution">
    <text evidence="20">The sequence shown here is derived from an EMBL/GenBank/DDBJ whole genome shotgun (WGS) entry which is preliminary data.</text>
</comment>
<evidence type="ECO:0000256" key="10">
    <source>
        <dbReference type="ARBA" id="ARBA00022989"/>
    </source>
</evidence>
<dbReference type="InterPro" id="IPR036950">
    <property type="entry name" value="PBP_transglycosylase"/>
</dbReference>
<evidence type="ECO:0000256" key="7">
    <source>
        <dbReference type="ARBA" id="ARBA00022801"/>
    </source>
</evidence>
<keyword evidence="3" id="KW-0645">Protease</keyword>
<evidence type="ECO:0000256" key="15">
    <source>
        <dbReference type="ARBA" id="ARBA00049902"/>
    </source>
</evidence>
<keyword evidence="2" id="KW-0121">Carboxypeptidase</keyword>
<dbReference type="InterPro" id="IPR001264">
    <property type="entry name" value="Glyco_trans_51"/>
</dbReference>
<keyword evidence="11 17" id="KW-0472">Membrane</keyword>
<dbReference type="EC" id="2.4.-.-" evidence="20"/>
<accession>A0AAJ1V5W4</accession>
<feature type="domain" description="Penicillin-binding protein transpeptidase" evidence="18">
    <location>
        <begin position="606"/>
        <end position="869"/>
    </location>
</feature>
<dbReference type="GO" id="GO:0008360">
    <property type="term" value="P:regulation of cell shape"/>
    <property type="evidence" value="ECO:0007669"/>
    <property type="project" value="UniProtKB-KW"/>
</dbReference>
<keyword evidence="13" id="KW-0961">Cell wall biogenesis/degradation</keyword>
<keyword evidence="7" id="KW-0378">Hydrolase</keyword>
<evidence type="ECO:0000256" key="2">
    <source>
        <dbReference type="ARBA" id="ARBA00022645"/>
    </source>
</evidence>
<keyword evidence="9" id="KW-0573">Peptidoglycan synthesis</keyword>
<dbReference type="Gene3D" id="3.40.710.10">
    <property type="entry name" value="DD-peptidase/beta-lactamase superfamily"/>
    <property type="match status" value="1"/>
</dbReference>
<dbReference type="GO" id="GO:0006508">
    <property type="term" value="P:proteolysis"/>
    <property type="evidence" value="ECO:0007669"/>
    <property type="project" value="UniProtKB-KW"/>
</dbReference>
<keyword evidence="8" id="KW-0133">Cell shape</keyword>
<evidence type="ECO:0000256" key="4">
    <source>
        <dbReference type="ARBA" id="ARBA00022676"/>
    </source>
</evidence>
<keyword evidence="4 20" id="KW-0328">Glycosyltransferase</keyword>
<dbReference type="GO" id="GO:0008955">
    <property type="term" value="F:peptidoglycan glycosyltransferase activity"/>
    <property type="evidence" value="ECO:0007669"/>
    <property type="project" value="UniProtKB-EC"/>
</dbReference>
<evidence type="ECO:0000259" key="19">
    <source>
        <dbReference type="Pfam" id="PF00912"/>
    </source>
</evidence>
<feature type="compositionally biased region" description="Polar residues" evidence="16">
    <location>
        <begin position="66"/>
        <end position="89"/>
    </location>
</feature>
<evidence type="ECO:0000256" key="13">
    <source>
        <dbReference type="ARBA" id="ARBA00023316"/>
    </source>
</evidence>
<evidence type="ECO:0000256" key="16">
    <source>
        <dbReference type="SAM" id="MobiDB-lite"/>
    </source>
</evidence>
<dbReference type="PANTHER" id="PTHR32282">
    <property type="entry name" value="BINDING PROTEIN TRANSPEPTIDASE, PUTATIVE-RELATED"/>
    <property type="match status" value="1"/>
</dbReference>
<dbReference type="EMBL" id="JASOOE010000011">
    <property type="protein sequence ID" value="MDK7187579.1"/>
    <property type="molecule type" value="Genomic_DNA"/>
</dbReference>
<evidence type="ECO:0000256" key="6">
    <source>
        <dbReference type="ARBA" id="ARBA00022692"/>
    </source>
</evidence>
<dbReference type="PANTHER" id="PTHR32282:SF32">
    <property type="entry name" value="PENICILLIN-BINDING PROTEIN 2A"/>
    <property type="match status" value="1"/>
</dbReference>
<feature type="compositionally biased region" description="Basic and acidic residues" evidence="16">
    <location>
        <begin position="121"/>
        <end position="130"/>
    </location>
</feature>
<dbReference type="GO" id="GO:0009252">
    <property type="term" value="P:peptidoglycan biosynthetic process"/>
    <property type="evidence" value="ECO:0007669"/>
    <property type="project" value="UniProtKB-KW"/>
</dbReference>
<dbReference type="Proteomes" id="UP001229251">
    <property type="component" value="Unassembled WGS sequence"/>
</dbReference>
<feature type="compositionally biased region" description="Basic residues" evidence="16">
    <location>
        <begin position="180"/>
        <end position="192"/>
    </location>
</feature>
<evidence type="ECO:0000259" key="18">
    <source>
        <dbReference type="Pfam" id="PF00905"/>
    </source>
</evidence>
<evidence type="ECO:0000256" key="9">
    <source>
        <dbReference type="ARBA" id="ARBA00022984"/>
    </source>
</evidence>
<comment type="catalytic activity">
    <reaction evidence="15">
        <text>[GlcNAc-(1-&gt;4)-Mur2Ac(oyl-L-Ala-gamma-D-Glu-L-Lys-D-Ala-D-Ala)](n)-di-trans,octa-cis-undecaprenyl diphosphate + beta-D-GlcNAc-(1-&gt;4)-Mur2Ac(oyl-L-Ala-gamma-D-Glu-L-Lys-D-Ala-D-Ala)-di-trans,octa-cis-undecaprenyl diphosphate = [GlcNAc-(1-&gt;4)-Mur2Ac(oyl-L-Ala-gamma-D-Glu-L-Lys-D-Ala-D-Ala)](n+1)-di-trans,octa-cis-undecaprenyl diphosphate + di-trans,octa-cis-undecaprenyl diphosphate + H(+)</text>
        <dbReference type="Rhea" id="RHEA:23708"/>
        <dbReference type="Rhea" id="RHEA-COMP:9602"/>
        <dbReference type="Rhea" id="RHEA-COMP:9603"/>
        <dbReference type="ChEBI" id="CHEBI:15378"/>
        <dbReference type="ChEBI" id="CHEBI:58405"/>
        <dbReference type="ChEBI" id="CHEBI:60033"/>
        <dbReference type="ChEBI" id="CHEBI:78435"/>
        <dbReference type="EC" id="2.4.99.28"/>
    </reaction>
</comment>
<dbReference type="GO" id="GO:0071555">
    <property type="term" value="P:cell wall organization"/>
    <property type="evidence" value="ECO:0007669"/>
    <property type="project" value="UniProtKB-KW"/>
</dbReference>
<dbReference type="SUPFAM" id="SSF56601">
    <property type="entry name" value="beta-lactamase/transpeptidase-like"/>
    <property type="match status" value="1"/>
</dbReference>
<keyword evidence="5 20" id="KW-0808">Transferase</keyword>
<dbReference type="RefSeq" id="WP_070609122.1">
    <property type="nucleotide sequence ID" value="NZ_JASOOE010000011.1"/>
</dbReference>
<keyword evidence="1" id="KW-1003">Cell membrane</keyword>
<dbReference type="Gene3D" id="3.90.1310.40">
    <property type="match status" value="1"/>
</dbReference>
<dbReference type="GO" id="GO:0009002">
    <property type="term" value="F:serine-type D-Ala-D-Ala carboxypeptidase activity"/>
    <property type="evidence" value="ECO:0007669"/>
    <property type="project" value="UniProtKB-EC"/>
</dbReference>
<dbReference type="Pfam" id="PF00912">
    <property type="entry name" value="Transgly"/>
    <property type="match status" value="1"/>
</dbReference>
<feature type="compositionally biased region" description="Basic and acidic residues" evidence="16">
    <location>
        <begin position="990"/>
        <end position="1002"/>
    </location>
</feature>
<feature type="compositionally biased region" description="Basic and acidic residues" evidence="16">
    <location>
        <begin position="1"/>
        <end position="12"/>
    </location>
</feature>
<evidence type="ECO:0000256" key="14">
    <source>
        <dbReference type="ARBA" id="ARBA00034000"/>
    </source>
</evidence>
<dbReference type="Gene3D" id="3.40.50.12800">
    <property type="match status" value="1"/>
</dbReference>
<evidence type="ECO:0000256" key="1">
    <source>
        <dbReference type="ARBA" id="ARBA00022475"/>
    </source>
</evidence>
<feature type="region of interest" description="Disordered" evidence="16">
    <location>
        <begin position="1"/>
        <end position="199"/>
    </location>
</feature>
<evidence type="ECO:0000256" key="12">
    <source>
        <dbReference type="ARBA" id="ARBA00023268"/>
    </source>
</evidence>
<dbReference type="SUPFAM" id="SSF53955">
    <property type="entry name" value="Lysozyme-like"/>
    <property type="match status" value="1"/>
</dbReference>